<feature type="domain" description="TY-Chap N-terminal" evidence="1">
    <location>
        <begin position="29"/>
        <end position="146"/>
    </location>
</feature>
<evidence type="ECO:0000259" key="1">
    <source>
        <dbReference type="Pfam" id="PF22552"/>
    </source>
</evidence>
<dbReference type="Pfam" id="PF22552">
    <property type="entry name" value="TY-Chap3"/>
    <property type="match status" value="1"/>
</dbReference>
<keyword evidence="3" id="KW-1185">Reference proteome</keyword>
<evidence type="ECO:0000313" key="3">
    <source>
        <dbReference type="Proteomes" id="UP001143347"/>
    </source>
</evidence>
<accession>A0A9X3D723</accession>
<organism evidence="2 3">
    <name type="scientific">Gordonia aquimaris</name>
    <dbReference type="NCBI Taxonomy" id="2984863"/>
    <lineage>
        <taxon>Bacteria</taxon>
        <taxon>Bacillati</taxon>
        <taxon>Actinomycetota</taxon>
        <taxon>Actinomycetes</taxon>
        <taxon>Mycobacteriales</taxon>
        <taxon>Gordoniaceae</taxon>
        <taxon>Gordonia</taxon>
    </lineage>
</organism>
<name>A0A9X3D723_9ACTN</name>
<gene>
    <name evidence="2" type="ORF">OSB52_19745</name>
</gene>
<dbReference type="RefSeq" id="WP_235721567.1">
    <property type="nucleotide sequence ID" value="NZ_JAPKFM010000025.1"/>
</dbReference>
<dbReference type="EMBL" id="JAPKFM010000025">
    <property type="protein sequence ID" value="MCX2966320.1"/>
    <property type="molecule type" value="Genomic_DNA"/>
</dbReference>
<proteinExistence type="predicted"/>
<reference evidence="2" key="1">
    <citation type="submission" date="2022-10" db="EMBL/GenBank/DDBJ databases">
        <title>WGS of marine actinomycetes from Thailand.</title>
        <authorList>
            <person name="Thawai C."/>
        </authorList>
    </citation>
    <scope>NUCLEOTIDE SEQUENCE</scope>
    <source>
        <strain evidence="2">SW21</strain>
    </source>
</reference>
<dbReference type="Proteomes" id="UP001143347">
    <property type="component" value="Unassembled WGS sequence"/>
</dbReference>
<dbReference type="AlphaFoldDB" id="A0A9X3D723"/>
<evidence type="ECO:0000313" key="2">
    <source>
        <dbReference type="EMBL" id="MCX2966320.1"/>
    </source>
</evidence>
<comment type="caution">
    <text evidence="2">The sequence shown here is derived from an EMBL/GenBank/DDBJ whole genome shotgun (WGS) entry which is preliminary data.</text>
</comment>
<dbReference type="InterPro" id="IPR054344">
    <property type="entry name" value="TY-Chap_N"/>
</dbReference>
<sequence>MTTEAYDDHDHDDEFDDEFEGYDEQVAESWREFTHDLAVRLGDLRFGSFDFIELTHPVGTREQLLITFRANRASRVRATVPRSALVGPRQPEWVQTQRTFEALDWRYLPRKEEYIREFGRKQLFRASVQTITLLRGQWGVTHPSFLSLTDPFSTVHPFSLTG</sequence>
<protein>
    <recommendedName>
        <fullName evidence="1">TY-Chap N-terminal domain-containing protein</fullName>
    </recommendedName>
</protein>